<dbReference type="PROSITE" id="PS51318">
    <property type="entry name" value="TAT"/>
    <property type="match status" value="1"/>
</dbReference>
<name>A0A1W6Z6J1_9BORD</name>
<evidence type="ECO:0000259" key="4">
    <source>
        <dbReference type="Pfam" id="PF09084"/>
    </source>
</evidence>
<evidence type="ECO:0000256" key="1">
    <source>
        <dbReference type="ARBA" id="ARBA00004418"/>
    </source>
</evidence>
<evidence type="ECO:0000313" key="6">
    <source>
        <dbReference type="Proteomes" id="UP000194161"/>
    </source>
</evidence>
<dbReference type="SUPFAM" id="SSF53850">
    <property type="entry name" value="Periplasmic binding protein-like II"/>
    <property type="match status" value="1"/>
</dbReference>
<dbReference type="GO" id="GO:0042597">
    <property type="term" value="C:periplasmic space"/>
    <property type="evidence" value="ECO:0007669"/>
    <property type="project" value="UniProtKB-SubCell"/>
</dbReference>
<dbReference type="Proteomes" id="UP000194161">
    <property type="component" value="Chromosome"/>
</dbReference>
<feature type="domain" description="SsuA/THI5-like" evidence="4">
    <location>
        <begin position="54"/>
        <end position="272"/>
    </location>
</feature>
<dbReference type="Gene3D" id="3.40.190.10">
    <property type="entry name" value="Periplasmic binding protein-like II"/>
    <property type="match status" value="2"/>
</dbReference>
<evidence type="ECO:0000256" key="3">
    <source>
        <dbReference type="ARBA" id="ARBA00022729"/>
    </source>
</evidence>
<dbReference type="PANTHER" id="PTHR30024">
    <property type="entry name" value="ALIPHATIC SULFONATES-BINDING PROTEIN-RELATED"/>
    <property type="match status" value="1"/>
</dbReference>
<organism evidence="5 6">
    <name type="scientific">Bordetella genomosp. 13</name>
    <dbReference type="NCBI Taxonomy" id="463040"/>
    <lineage>
        <taxon>Bacteria</taxon>
        <taxon>Pseudomonadati</taxon>
        <taxon>Pseudomonadota</taxon>
        <taxon>Betaproteobacteria</taxon>
        <taxon>Burkholderiales</taxon>
        <taxon>Alcaligenaceae</taxon>
        <taxon>Bordetella</taxon>
    </lineage>
</organism>
<evidence type="ECO:0000256" key="2">
    <source>
        <dbReference type="ARBA" id="ARBA00010742"/>
    </source>
</evidence>
<dbReference type="InterPro" id="IPR015168">
    <property type="entry name" value="SsuA/THI5"/>
</dbReference>
<dbReference type="PANTHER" id="PTHR30024:SF47">
    <property type="entry name" value="TAURINE-BINDING PERIPLASMIC PROTEIN"/>
    <property type="match status" value="1"/>
</dbReference>
<accession>A0A1W6Z6J1</accession>
<dbReference type="AlphaFoldDB" id="A0A1W6Z6J1"/>
<dbReference type="STRING" id="463040.CAL15_00615"/>
<dbReference type="OrthoDB" id="9815602at2"/>
<dbReference type="KEGG" id="bgm:CAL15_00615"/>
<comment type="similarity">
    <text evidence="2">Belongs to the bacterial solute-binding protein SsuA/TauA family.</text>
</comment>
<keyword evidence="6" id="KW-1185">Reference proteome</keyword>
<dbReference type="GO" id="GO:0042918">
    <property type="term" value="P:alkanesulfonate transmembrane transport"/>
    <property type="evidence" value="ECO:0007669"/>
    <property type="project" value="TreeGrafter"/>
</dbReference>
<comment type="subcellular location">
    <subcellularLocation>
        <location evidence="1">Periplasm</location>
    </subcellularLocation>
</comment>
<dbReference type="EMBL" id="CP021111">
    <property type="protein sequence ID" value="ARP93011.1"/>
    <property type="molecule type" value="Genomic_DNA"/>
</dbReference>
<sequence>MGSPSHGTAASRRRFLAASASLTATGLLAPYTAAFGAQKLGKVAYGQGSIDPFFAAGYVALKLGYFGENGLEVEYLNSQSGPRTNQLLAAGQILFGATAATAAPALTLSGKPAALVFGFDRKLTYANLIVRREDYDSGKVRTLQDLAGKRVGATQPQSSTWLMAVYLMQKAGVGDKVDIRPLGDLATMLGALKTGSVSASMATMSMMEQAQQEGWGVPIFDATTEASWQEFMGGDVPGIAALTLRDTIEKRPEVVQAFVSGLVKAQDYITAHSAAQITDAIYDDYLSAFPRQAIEKTLGVYKQTVFLNDNIITQDAYARMTAVMGDGRQYSNEELKNAPYDRCVDMRFVRRARGL</sequence>
<dbReference type="Pfam" id="PF09084">
    <property type="entry name" value="NMT1"/>
    <property type="match status" value="1"/>
</dbReference>
<reference evidence="5 6" key="1">
    <citation type="submission" date="2017-05" db="EMBL/GenBank/DDBJ databases">
        <title>Complete and WGS of Bordetella genogroups.</title>
        <authorList>
            <person name="Spilker T."/>
            <person name="LiPuma J."/>
        </authorList>
    </citation>
    <scope>NUCLEOTIDE SEQUENCE [LARGE SCALE GENOMIC DNA]</scope>
    <source>
        <strain evidence="5 6">AU7206</strain>
    </source>
</reference>
<dbReference type="RefSeq" id="WP_086076850.1">
    <property type="nucleotide sequence ID" value="NZ_CP021111.1"/>
</dbReference>
<keyword evidence="3" id="KW-0732">Signal</keyword>
<protein>
    <submittedName>
        <fullName evidence="5">ABC transporter substrate-binding protein</fullName>
    </submittedName>
</protein>
<proteinExistence type="inferred from homology"/>
<gene>
    <name evidence="5" type="ORF">CAL15_00615</name>
</gene>
<dbReference type="InterPro" id="IPR006311">
    <property type="entry name" value="TAT_signal"/>
</dbReference>
<evidence type="ECO:0000313" key="5">
    <source>
        <dbReference type="EMBL" id="ARP93011.1"/>
    </source>
</evidence>